<keyword evidence="2" id="KW-1133">Transmembrane helix</keyword>
<dbReference type="GeneID" id="57692774"/>
<feature type="transmembrane region" description="Helical" evidence="2">
    <location>
        <begin position="12"/>
        <end position="34"/>
    </location>
</feature>
<dbReference type="AlphaFoldDB" id="A0A2T4MEH3"/>
<accession>A0A2T4MEH3</accession>
<feature type="compositionally biased region" description="Basic and acidic residues" evidence="1">
    <location>
        <begin position="182"/>
        <end position="208"/>
    </location>
</feature>
<evidence type="ECO:0000313" key="4">
    <source>
        <dbReference type="EMBL" id="NJI02142.1"/>
    </source>
</evidence>
<protein>
    <submittedName>
        <fullName evidence="4">DUF4064 domain-containing protein</fullName>
    </submittedName>
</protein>
<feature type="transmembrane region" description="Helical" evidence="2">
    <location>
        <begin position="93"/>
        <end position="123"/>
    </location>
</feature>
<comment type="caution">
    <text evidence="4">The sequence shown here is derived from an EMBL/GenBank/DDBJ whole genome shotgun (WGS) entry which is preliminary data.</text>
</comment>
<dbReference type="Pfam" id="PF13273">
    <property type="entry name" value="DUF4064"/>
    <property type="match status" value="1"/>
</dbReference>
<organism evidence="4 5">
    <name type="scientific">Staphylococcus agnetis</name>
    <dbReference type="NCBI Taxonomy" id="985762"/>
    <lineage>
        <taxon>Bacteria</taxon>
        <taxon>Bacillati</taxon>
        <taxon>Bacillota</taxon>
        <taxon>Bacilli</taxon>
        <taxon>Bacillales</taxon>
        <taxon>Staphylococcaceae</taxon>
        <taxon>Staphylococcus</taxon>
    </lineage>
</organism>
<evidence type="ECO:0000256" key="2">
    <source>
        <dbReference type="SAM" id="Phobius"/>
    </source>
</evidence>
<feature type="region of interest" description="Disordered" evidence="1">
    <location>
        <begin position="132"/>
        <end position="208"/>
    </location>
</feature>
<evidence type="ECO:0000259" key="3">
    <source>
        <dbReference type="Pfam" id="PF13273"/>
    </source>
</evidence>
<proteinExistence type="predicted"/>
<feature type="compositionally biased region" description="Basic and acidic residues" evidence="1">
    <location>
        <begin position="150"/>
        <end position="165"/>
    </location>
</feature>
<dbReference type="RefSeq" id="WP_107368537.1">
    <property type="nucleotide sequence ID" value="NZ_CP045927.1"/>
</dbReference>
<dbReference type="EMBL" id="WMFL01000060">
    <property type="protein sequence ID" value="NJI02142.1"/>
    <property type="molecule type" value="Genomic_DNA"/>
</dbReference>
<reference evidence="4" key="1">
    <citation type="submission" date="2019-11" db="EMBL/GenBank/DDBJ databases">
        <title>Whole genome comparisons of Staphylococcus agnetis isolates from cattle and chickens.</title>
        <authorList>
            <person name="Rhoads D."/>
            <person name="Shwani A."/>
            <person name="Adkins P."/>
            <person name="Calcutt M."/>
            <person name="Middleton J."/>
        </authorList>
    </citation>
    <scope>NUCLEOTIDE SEQUENCE</scope>
    <source>
        <strain evidence="4">1387</strain>
    </source>
</reference>
<keyword evidence="2" id="KW-0812">Transmembrane</keyword>
<dbReference type="InterPro" id="IPR025273">
    <property type="entry name" value="DUF4064"/>
</dbReference>
<evidence type="ECO:0000256" key="1">
    <source>
        <dbReference type="SAM" id="MobiDB-lite"/>
    </source>
</evidence>
<evidence type="ECO:0000313" key="5">
    <source>
        <dbReference type="Proteomes" id="UP000646308"/>
    </source>
</evidence>
<keyword evidence="2" id="KW-0472">Membrane</keyword>
<gene>
    <name evidence="4" type="ORF">GLV84_04620</name>
</gene>
<feature type="compositionally biased region" description="Polar residues" evidence="1">
    <location>
        <begin position="132"/>
        <end position="149"/>
    </location>
</feature>
<dbReference type="Proteomes" id="UP000646308">
    <property type="component" value="Unassembled WGS sequence"/>
</dbReference>
<name>A0A2T4MEH3_9STAP</name>
<feature type="transmembrane region" description="Helical" evidence="2">
    <location>
        <begin position="54"/>
        <end position="81"/>
    </location>
</feature>
<feature type="domain" description="DUF4064" evidence="3">
    <location>
        <begin position="3"/>
        <end position="107"/>
    </location>
</feature>
<sequence>MIKRTAEKVLTWIGVGIQTIAILFCGFLALVIGLNSNEIETALLEDGTYTVDEAQFVVMIYNFFINFAVIFGILALILAIVGGVFINKKTKLAGILLIIAGVLSFFFSLSGILWLVAGIMLLVRKPAPTHAQSHASQSMQNNNQPVNHSEPQHVENHNPVRHSEQRSANSHSEQAHTSHHTQQHDDEHFRSEAEEQRSKDIQKDPYKY</sequence>